<name>A0A8S9ZVR7_9BILA</name>
<protein>
    <submittedName>
        <fullName evidence="1">Uncharacterized protein</fullName>
    </submittedName>
</protein>
<organism evidence="1 2">
    <name type="scientific">Meloidogyne graminicola</name>
    <dbReference type="NCBI Taxonomy" id="189291"/>
    <lineage>
        <taxon>Eukaryota</taxon>
        <taxon>Metazoa</taxon>
        <taxon>Ecdysozoa</taxon>
        <taxon>Nematoda</taxon>
        <taxon>Chromadorea</taxon>
        <taxon>Rhabditida</taxon>
        <taxon>Tylenchina</taxon>
        <taxon>Tylenchomorpha</taxon>
        <taxon>Tylenchoidea</taxon>
        <taxon>Meloidogynidae</taxon>
        <taxon>Meloidogyninae</taxon>
        <taxon>Meloidogyne</taxon>
    </lineage>
</organism>
<keyword evidence="2" id="KW-1185">Reference proteome</keyword>
<sequence>MRHDNNISSPSPSSSATTILTNNTCTTTVFRSCTEFSHEHSKHPLASATIVSKLLIQPAHFKSNSKKFWAKLPSDSQLIYSSTSFSSSNNNNIIQTSNKQQFILPPLIVNTCSDKLLLLTKNKENNQQNSCINNNDNNKPPKKPPRIFHYQSVQFTLKFNDFYKKIFLLLS</sequence>
<dbReference type="EMBL" id="JABEBT010000021">
    <property type="protein sequence ID" value="KAF7637243.1"/>
    <property type="molecule type" value="Genomic_DNA"/>
</dbReference>
<dbReference type="AlphaFoldDB" id="A0A8S9ZVR7"/>
<reference evidence="1" key="1">
    <citation type="journal article" date="2020" name="Ecol. Evol.">
        <title>Genome structure and content of the rice root-knot nematode (Meloidogyne graminicola).</title>
        <authorList>
            <person name="Phan N.T."/>
            <person name="Danchin E.G.J."/>
            <person name="Klopp C."/>
            <person name="Perfus-Barbeoch L."/>
            <person name="Kozlowski D.K."/>
            <person name="Koutsovoulos G.D."/>
            <person name="Lopez-Roques C."/>
            <person name="Bouchez O."/>
            <person name="Zahm M."/>
            <person name="Besnard G."/>
            <person name="Bellafiore S."/>
        </authorList>
    </citation>
    <scope>NUCLEOTIDE SEQUENCE</scope>
    <source>
        <strain evidence="1">VN-18</strain>
    </source>
</reference>
<gene>
    <name evidence="1" type="ORF">Mgra_00003210</name>
</gene>
<accession>A0A8S9ZVR7</accession>
<comment type="caution">
    <text evidence="1">The sequence shown here is derived from an EMBL/GenBank/DDBJ whole genome shotgun (WGS) entry which is preliminary data.</text>
</comment>
<proteinExistence type="predicted"/>
<evidence type="ECO:0000313" key="2">
    <source>
        <dbReference type="Proteomes" id="UP000605970"/>
    </source>
</evidence>
<dbReference type="Proteomes" id="UP000605970">
    <property type="component" value="Unassembled WGS sequence"/>
</dbReference>
<evidence type="ECO:0000313" key="1">
    <source>
        <dbReference type="EMBL" id="KAF7637243.1"/>
    </source>
</evidence>